<dbReference type="PANTHER" id="PTHR42815:SF2">
    <property type="entry name" value="FAD-BINDING, PUTATIVE (AFU_ORTHOLOGUE AFUA_6G07600)-RELATED"/>
    <property type="match status" value="1"/>
</dbReference>
<accession>A0ABX0LJ79</accession>
<gene>
    <name evidence="2" type="ORF">F0185_01800</name>
</gene>
<keyword evidence="3" id="KW-1185">Reference proteome</keyword>
<dbReference type="Proteomes" id="UP000785613">
    <property type="component" value="Unassembled WGS sequence"/>
</dbReference>
<dbReference type="InterPro" id="IPR011576">
    <property type="entry name" value="Pyridox_Oxase_N"/>
</dbReference>
<dbReference type="PANTHER" id="PTHR42815">
    <property type="entry name" value="FAD-BINDING, PUTATIVE (AFU_ORTHOLOGUE AFUA_6G07600)-RELATED"/>
    <property type="match status" value="1"/>
</dbReference>
<comment type="caution">
    <text evidence="2">The sequence shown here is derived from an EMBL/GenBank/DDBJ whole genome shotgun (WGS) entry which is preliminary data.</text>
</comment>
<proteinExistence type="predicted"/>
<dbReference type="Pfam" id="PF01243">
    <property type="entry name" value="PNPOx_N"/>
    <property type="match status" value="1"/>
</dbReference>
<organism evidence="2 3">
    <name type="scientific">Massilia rubra</name>
    <dbReference type="NCBI Taxonomy" id="2607910"/>
    <lineage>
        <taxon>Bacteria</taxon>
        <taxon>Pseudomonadati</taxon>
        <taxon>Pseudomonadota</taxon>
        <taxon>Betaproteobacteria</taxon>
        <taxon>Burkholderiales</taxon>
        <taxon>Oxalobacteraceae</taxon>
        <taxon>Telluria group</taxon>
        <taxon>Massilia</taxon>
    </lineage>
</organism>
<evidence type="ECO:0000259" key="1">
    <source>
        <dbReference type="Pfam" id="PF01243"/>
    </source>
</evidence>
<dbReference type="SUPFAM" id="SSF50475">
    <property type="entry name" value="FMN-binding split barrel"/>
    <property type="match status" value="1"/>
</dbReference>
<dbReference type="InterPro" id="IPR024029">
    <property type="entry name" value="Pyridox_Oxase_FMN-dep"/>
</dbReference>
<sequence>MRAHDILPDDTNEASFAGLAIRKGTVAAFLANARAFADPALAADARAAVLADIEADLPALRALGLFEVLEIRHAPLRALLRGQPAATQPDLDALYAAPAERIQKAVLERLVPMHEDYLKAATFFSFASGRAQGLDVSPRGGPPGFVQVLDAYTVAFADWPGNNRIESMRNLADDERAAMLFLFPGLEVFMRINGRARVSTDAALLARLAEGGKAPKTAIVVAIDEVLMHCGKAINRARLWREESRLEHAGLPTVGQMLASMAMIGEADVAQANAHYEQAVRNDLY</sequence>
<dbReference type="InterPro" id="IPR012349">
    <property type="entry name" value="Split_barrel_FMN-bd"/>
</dbReference>
<name>A0ABX0LJ79_9BURK</name>
<evidence type="ECO:0000313" key="3">
    <source>
        <dbReference type="Proteomes" id="UP000785613"/>
    </source>
</evidence>
<feature type="domain" description="Pyridoxamine 5'-phosphate oxidase N-terminal" evidence="1">
    <location>
        <begin position="114"/>
        <end position="230"/>
    </location>
</feature>
<evidence type="ECO:0000313" key="2">
    <source>
        <dbReference type="EMBL" id="NHZ32327.1"/>
    </source>
</evidence>
<protein>
    <submittedName>
        <fullName evidence="2">Pyridoxamine 5'-phosphate oxidase</fullName>
    </submittedName>
</protein>
<reference evidence="2 3" key="1">
    <citation type="submission" date="2019-09" db="EMBL/GenBank/DDBJ databases">
        <title>Taxonomy of Antarctic Massilia spp.: description of Massilia rubra sp. nov., Massilia aquatica sp. nov., Massilia mucilaginosa sp. nov., Massilia frigida sp. nov. isolated from streams, lakes and regoliths.</title>
        <authorList>
            <person name="Holochova P."/>
            <person name="Sedlacek I."/>
            <person name="Kralova S."/>
            <person name="Maslanova I."/>
            <person name="Busse H.-J."/>
            <person name="Stankova E."/>
            <person name="Vrbovska V."/>
            <person name="Kovarovic V."/>
            <person name="Bartak M."/>
            <person name="Svec P."/>
            <person name="Pantucek R."/>
        </authorList>
    </citation>
    <scope>NUCLEOTIDE SEQUENCE [LARGE SCALE GENOMIC DNA]</scope>
    <source>
        <strain evidence="2 3">CCM 8692</strain>
    </source>
</reference>
<dbReference type="NCBIfam" id="TIGR04025">
    <property type="entry name" value="PPOX_FMN_DR2398"/>
    <property type="match status" value="1"/>
</dbReference>
<dbReference type="EMBL" id="VUYU01000001">
    <property type="protein sequence ID" value="NHZ32327.1"/>
    <property type="molecule type" value="Genomic_DNA"/>
</dbReference>
<dbReference type="Gene3D" id="2.30.110.10">
    <property type="entry name" value="Electron Transport, Fmn-binding Protein, Chain A"/>
    <property type="match status" value="1"/>
</dbReference>